<evidence type="ECO:0000313" key="2">
    <source>
        <dbReference type="EMBL" id="RNI38210.1"/>
    </source>
</evidence>
<name>A0A3M9NK85_9BACT</name>
<evidence type="ECO:0000313" key="3">
    <source>
        <dbReference type="Proteomes" id="UP000267223"/>
    </source>
</evidence>
<evidence type="ECO:0000256" key="1">
    <source>
        <dbReference type="SAM" id="MobiDB-lite"/>
    </source>
</evidence>
<dbReference type="AlphaFoldDB" id="A0A3M9NK85"/>
<gene>
    <name evidence="2" type="ORF">EFY79_06050</name>
</gene>
<keyword evidence="3" id="KW-1185">Reference proteome</keyword>
<dbReference type="EMBL" id="RJJR01000003">
    <property type="protein sequence ID" value="RNI38210.1"/>
    <property type="molecule type" value="Genomic_DNA"/>
</dbReference>
<sequence length="30" mass="3567">SAFVFNTGKRQSKQGRPTKKEKRRLDDFLQ</sequence>
<proteinExistence type="predicted"/>
<feature type="non-terminal residue" evidence="2">
    <location>
        <position position="1"/>
    </location>
</feature>
<reference evidence="2 3" key="1">
    <citation type="submission" date="2018-11" db="EMBL/GenBank/DDBJ databases">
        <title>Draft genome sequence of Ferruginibacter sp. BO-59.</title>
        <authorList>
            <person name="Im W.T."/>
        </authorList>
    </citation>
    <scope>NUCLEOTIDE SEQUENCE [LARGE SCALE GENOMIC DNA]</scope>
    <source>
        <strain evidence="2 3">BO-59</strain>
    </source>
</reference>
<organism evidence="2 3">
    <name type="scientific">Hanamia caeni</name>
    <dbReference type="NCBI Taxonomy" id="2294116"/>
    <lineage>
        <taxon>Bacteria</taxon>
        <taxon>Pseudomonadati</taxon>
        <taxon>Bacteroidota</taxon>
        <taxon>Chitinophagia</taxon>
        <taxon>Chitinophagales</taxon>
        <taxon>Chitinophagaceae</taxon>
        <taxon>Hanamia</taxon>
    </lineage>
</organism>
<feature type="compositionally biased region" description="Basic residues" evidence="1">
    <location>
        <begin position="10"/>
        <end position="22"/>
    </location>
</feature>
<feature type="region of interest" description="Disordered" evidence="1">
    <location>
        <begin position="1"/>
        <end position="30"/>
    </location>
</feature>
<dbReference type="Proteomes" id="UP000267223">
    <property type="component" value="Unassembled WGS sequence"/>
</dbReference>
<protein>
    <submittedName>
        <fullName evidence="2">RNA-binding S4 domain-containing protein</fullName>
    </submittedName>
</protein>
<comment type="caution">
    <text evidence="2">The sequence shown here is derived from an EMBL/GenBank/DDBJ whole genome shotgun (WGS) entry which is preliminary data.</text>
</comment>
<accession>A0A3M9NK85</accession>